<evidence type="ECO:0000313" key="2">
    <source>
        <dbReference type="EMBL" id="CAI8018331.1"/>
    </source>
</evidence>
<evidence type="ECO:0000256" key="1">
    <source>
        <dbReference type="ARBA" id="ARBA00010364"/>
    </source>
</evidence>
<accession>A0AA35RXE8</accession>
<dbReference type="NCBIfam" id="TIGR00251">
    <property type="entry name" value="DUF167 family protein"/>
    <property type="match status" value="1"/>
</dbReference>
<organism evidence="2 3">
    <name type="scientific">Geodia barretti</name>
    <name type="common">Barrett's horny sponge</name>
    <dbReference type="NCBI Taxonomy" id="519541"/>
    <lineage>
        <taxon>Eukaryota</taxon>
        <taxon>Metazoa</taxon>
        <taxon>Porifera</taxon>
        <taxon>Demospongiae</taxon>
        <taxon>Heteroscleromorpha</taxon>
        <taxon>Tetractinellida</taxon>
        <taxon>Astrophorina</taxon>
        <taxon>Geodiidae</taxon>
        <taxon>Geodia</taxon>
    </lineage>
</organism>
<protein>
    <submittedName>
        <fullName evidence="2">UPF0235 protein PTH_1821</fullName>
    </submittedName>
</protein>
<dbReference type="HAMAP" id="MF_00634">
    <property type="entry name" value="UPF0235"/>
    <property type="match status" value="1"/>
</dbReference>
<name>A0AA35RXE8_GEOBA</name>
<dbReference type="InterPro" id="IPR003746">
    <property type="entry name" value="DUF167"/>
</dbReference>
<dbReference type="PANTHER" id="PTHR13420">
    <property type="entry name" value="UPF0235 PROTEIN C15ORF40"/>
    <property type="match status" value="1"/>
</dbReference>
<keyword evidence="3" id="KW-1185">Reference proteome</keyword>
<dbReference type="SMART" id="SM01152">
    <property type="entry name" value="DUF167"/>
    <property type="match status" value="1"/>
</dbReference>
<dbReference type="PANTHER" id="PTHR13420:SF7">
    <property type="entry name" value="UPF0235 PROTEIN C15ORF40"/>
    <property type="match status" value="1"/>
</dbReference>
<dbReference type="AlphaFoldDB" id="A0AA35RXE8"/>
<gene>
    <name evidence="2" type="ORF">GBAR_LOCUS11112</name>
</gene>
<comment type="caution">
    <text evidence="2">The sequence shown here is derived from an EMBL/GenBank/DDBJ whole genome shotgun (WGS) entry which is preliminary data.</text>
</comment>
<dbReference type="Proteomes" id="UP001174909">
    <property type="component" value="Unassembled WGS sequence"/>
</dbReference>
<sequence>MTKPVTSRLPVRVQPNASRTEICGWYGDALRVRTTAPPARGKANRAVAEVLAHALDIPPSNVSVARGHGSRDKVMEIIGIAEPELLRRLDGLLRPGDAATTAR</sequence>
<dbReference type="EMBL" id="CASHTH010001687">
    <property type="protein sequence ID" value="CAI8018331.1"/>
    <property type="molecule type" value="Genomic_DNA"/>
</dbReference>
<evidence type="ECO:0000313" key="3">
    <source>
        <dbReference type="Proteomes" id="UP001174909"/>
    </source>
</evidence>
<dbReference type="SUPFAM" id="SSF69786">
    <property type="entry name" value="YggU-like"/>
    <property type="match status" value="1"/>
</dbReference>
<reference evidence="2" key="1">
    <citation type="submission" date="2023-03" db="EMBL/GenBank/DDBJ databases">
        <authorList>
            <person name="Steffen K."/>
            <person name="Cardenas P."/>
        </authorList>
    </citation>
    <scope>NUCLEOTIDE SEQUENCE</scope>
</reference>
<dbReference type="InterPro" id="IPR036591">
    <property type="entry name" value="YggU-like_sf"/>
</dbReference>
<comment type="similarity">
    <text evidence="1">Belongs to the UPF0235 family.</text>
</comment>
<dbReference type="GO" id="GO:0005737">
    <property type="term" value="C:cytoplasm"/>
    <property type="evidence" value="ECO:0007669"/>
    <property type="project" value="TreeGrafter"/>
</dbReference>
<dbReference type="Pfam" id="PF02594">
    <property type="entry name" value="DUF167"/>
    <property type="match status" value="1"/>
</dbReference>
<proteinExistence type="inferred from homology"/>
<dbReference type="Gene3D" id="3.30.1200.10">
    <property type="entry name" value="YggU-like"/>
    <property type="match status" value="1"/>
</dbReference>